<feature type="region of interest" description="Disordered" evidence="2">
    <location>
        <begin position="1007"/>
        <end position="1031"/>
    </location>
</feature>
<dbReference type="GO" id="GO:0005814">
    <property type="term" value="C:centriole"/>
    <property type="evidence" value="ECO:0007669"/>
    <property type="project" value="TreeGrafter"/>
</dbReference>
<reference evidence="3" key="2">
    <citation type="submission" date="2025-08" db="UniProtKB">
        <authorList>
            <consortium name="Ensembl"/>
        </authorList>
    </citation>
    <scope>IDENTIFICATION</scope>
</reference>
<gene>
    <name evidence="3" type="primary">cep128</name>
</gene>
<reference evidence="3" key="1">
    <citation type="submission" date="2020-06" db="EMBL/GenBank/DDBJ databases">
        <authorList>
            <consortium name="Wellcome Sanger Institute Data Sharing"/>
        </authorList>
    </citation>
    <scope>NUCLEOTIDE SEQUENCE [LARGE SCALE GENOMIC DNA]</scope>
</reference>
<dbReference type="GeneID" id="114458111"/>
<feature type="region of interest" description="Disordered" evidence="2">
    <location>
        <begin position="308"/>
        <end position="337"/>
    </location>
</feature>
<evidence type="ECO:0008006" key="5">
    <source>
        <dbReference type="Google" id="ProtNLM"/>
    </source>
</evidence>
<feature type="coiled-coil region" evidence="1">
    <location>
        <begin position="934"/>
        <end position="982"/>
    </location>
</feature>
<dbReference type="RefSeq" id="XP_028296169.1">
    <property type="nucleotide sequence ID" value="XM_028440368.1"/>
</dbReference>
<dbReference type="InterPro" id="IPR026652">
    <property type="entry name" value="CEP128"/>
</dbReference>
<accession>A0A8C5HKN2</accession>
<dbReference type="Ensembl" id="ENSGWIT00000049344.1">
    <property type="protein sequence ID" value="ENSGWIP00000045560.1"/>
    <property type="gene ID" value="ENSGWIG00000022572.1"/>
</dbReference>
<feature type="coiled-coil region" evidence="1">
    <location>
        <begin position="418"/>
        <end position="582"/>
    </location>
</feature>
<evidence type="ECO:0000256" key="2">
    <source>
        <dbReference type="SAM" id="MobiDB-lite"/>
    </source>
</evidence>
<dbReference type="GO" id="GO:0000922">
    <property type="term" value="C:spindle pole"/>
    <property type="evidence" value="ECO:0007669"/>
    <property type="project" value="TreeGrafter"/>
</dbReference>
<evidence type="ECO:0000256" key="1">
    <source>
        <dbReference type="SAM" id="Coils"/>
    </source>
</evidence>
<feature type="coiled-coil region" evidence="1">
    <location>
        <begin position="837"/>
        <end position="910"/>
    </location>
</feature>
<proteinExistence type="predicted"/>
<feature type="region of interest" description="Disordered" evidence="2">
    <location>
        <begin position="1"/>
        <end position="40"/>
    </location>
</feature>
<feature type="coiled-coil region" evidence="1">
    <location>
        <begin position="611"/>
        <end position="772"/>
    </location>
</feature>
<reference evidence="3" key="3">
    <citation type="submission" date="2025-09" db="UniProtKB">
        <authorList>
            <consortium name="Ensembl"/>
        </authorList>
    </citation>
    <scope>IDENTIFICATION</scope>
</reference>
<dbReference type="PANTHER" id="PTHR46657:SF1">
    <property type="entry name" value="CENTROSOMAL PROTEIN OF 128 KDA"/>
    <property type="match status" value="1"/>
</dbReference>
<dbReference type="PANTHER" id="PTHR46657">
    <property type="entry name" value="CENTROSOMAL PROTEIN OF 128 KDA"/>
    <property type="match status" value="1"/>
</dbReference>
<name>A0A8C5HKN2_GOUWI</name>
<evidence type="ECO:0000313" key="4">
    <source>
        <dbReference type="Proteomes" id="UP000694680"/>
    </source>
</evidence>
<organism evidence="3 4">
    <name type="scientific">Gouania willdenowi</name>
    <name type="common">Blunt-snouted clingfish</name>
    <name type="synonym">Lepadogaster willdenowi</name>
    <dbReference type="NCBI Taxonomy" id="441366"/>
    <lineage>
        <taxon>Eukaryota</taxon>
        <taxon>Metazoa</taxon>
        <taxon>Chordata</taxon>
        <taxon>Craniata</taxon>
        <taxon>Vertebrata</taxon>
        <taxon>Euteleostomi</taxon>
        <taxon>Actinopterygii</taxon>
        <taxon>Neopterygii</taxon>
        <taxon>Teleostei</taxon>
        <taxon>Neoteleostei</taxon>
        <taxon>Acanthomorphata</taxon>
        <taxon>Ovalentaria</taxon>
        <taxon>Blenniimorphae</taxon>
        <taxon>Blenniiformes</taxon>
        <taxon>Gobiesocoidei</taxon>
        <taxon>Gobiesocidae</taxon>
        <taxon>Gobiesocinae</taxon>
        <taxon>Gouania</taxon>
    </lineage>
</organism>
<feature type="region of interest" description="Disordered" evidence="2">
    <location>
        <begin position="199"/>
        <end position="247"/>
    </location>
</feature>
<dbReference type="CTD" id="145508"/>
<dbReference type="Proteomes" id="UP000694680">
    <property type="component" value="Chromosome 24"/>
</dbReference>
<feature type="compositionally biased region" description="Basic and acidic residues" evidence="2">
    <location>
        <begin position="221"/>
        <end position="236"/>
    </location>
</feature>
<keyword evidence="4" id="KW-1185">Reference proteome</keyword>
<feature type="region of interest" description="Disordered" evidence="2">
    <location>
        <begin position="121"/>
        <end position="161"/>
    </location>
</feature>
<evidence type="ECO:0000313" key="3">
    <source>
        <dbReference type="Ensembl" id="ENSGWIP00000045560.1"/>
    </source>
</evidence>
<protein>
    <recommendedName>
        <fullName evidence="5">Centrosomal protein 128</fullName>
    </recommendedName>
</protein>
<keyword evidence="1" id="KW-0175">Coiled coil</keyword>
<sequence length="1031" mass="120071">MDTSSDCDSDRTRTRRPRGRRSDRSGLRFADNGAEGRAPDLTQEIGTLGNILQDASRNLKKVDKMLGQYREHTDDQAEAMALLRVNLEDSISQLQKQRGSRSNGALGGSFSGSTIHTSDLEASASEGLTSPQRHFTNIPERRKRSQSASVRFKGSSLTGDDLHRFHHSLRDLRSNQQRLSEDLDREVFRRNRSDLDTRQAIESLTEHSTSSKKQDSVSSRVEQRLRELERERRPEQRGAVLDEQPENLERRHDLEDAMTARLLRAERERSKMEQELERTRRLLEQSEDGREFLVRQVDDVRGELQRTKKEKTGLQRAMLESSQSTAQDRARGNVPGPAAADRADLEKEVAELRVQLCKLSVHGEVEELRRALDLKEKEKIQLSLQVKDLSSELAGREQQQLRMLEQLNCIQSRGQAERREAEALLQESTRGREELKSRAQEAVRQWRAKCRRLQKELEEAKAQTHLYTDKVSQAARDKESSQAQLKVLTQQVEVARRELAEILGRLAMRDEELHRKDVEVSEARQRYMSLQEETREVREAKVALEEEAHRQAAVQARLREENQRLEERADTIERRYQRERDAQVEMQTSLNQMTAAHSQVSQQLAQEQSSRKWLQKENLELQTNVTTLQEERDALSKQLQLEREVHQKELDNLKALMEDSRIRKDREAQDMLKLYDQEREEMQAYLKEAKADSASDKEVCGALRHKLDRMKDECDKLAAQLTSKEEAHSILQRKCQLLKQELEDKVKSRERRHNSESERVKLEQKVIQMESEQEVVLTSMGEELDVACRSLARNGEDKLQVISQSPGLVKDPHRWLAETKTKLRWLCEEVRERDTREQRLRKQHQQTKDQLKALRHSVDSEKEGLLQRVEEQEKLLRSISTERKELLEKSRQKEEEIRILQEHVLDLESNTKAALDHLETIPEKQSLLDNFRDLEESQQQKEKMEQCYTKYREVVCDLQHQLDESKRRLQEYKEEKLDATTRSLRLTALSSSLRSPATFFCSSLDSEAQYSHKRPTTSVLDHPLTDPSNPK</sequence>
<feature type="compositionally biased region" description="Polar residues" evidence="2">
    <location>
        <begin position="126"/>
        <end position="135"/>
    </location>
</feature>
<dbReference type="AlphaFoldDB" id="A0A8C5HKN2"/>
<feature type="coiled-coil region" evidence="1">
    <location>
        <begin position="365"/>
        <end position="392"/>
    </location>
</feature>